<dbReference type="EMBL" id="AZBU02000001">
    <property type="protein sequence ID" value="TMS37828.1"/>
    <property type="molecule type" value="Genomic_DNA"/>
</dbReference>
<name>A0A4U8V0Q1_STECR</name>
<evidence type="ECO:0000313" key="2">
    <source>
        <dbReference type="Proteomes" id="UP000298663"/>
    </source>
</evidence>
<evidence type="ECO:0000313" key="1">
    <source>
        <dbReference type="EMBL" id="TMS37828.1"/>
    </source>
</evidence>
<proteinExistence type="predicted"/>
<organism evidence="1 2">
    <name type="scientific">Steinernema carpocapsae</name>
    <name type="common">Entomopathogenic nematode</name>
    <dbReference type="NCBI Taxonomy" id="34508"/>
    <lineage>
        <taxon>Eukaryota</taxon>
        <taxon>Metazoa</taxon>
        <taxon>Ecdysozoa</taxon>
        <taxon>Nematoda</taxon>
        <taxon>Chromadorea</taxon>
        <taxon>Rhabditida</taxon>
        <taxon>Tylenchina</taxon>
        <taxon>Panagrolaimomorpha</taxon>
        <taxon>Strongyloidoidea</taxon>
        <taxon>Steinernematidae</taxon>
        <taxon>Steinernema</taxon>
    </lineage>
</organism>
<gene>
    <name evidence="1" type="ORF">L596_004681</name>
</gene>
<dbReference type="Proteomes" id="UP000298663">
    <property type="component" value="Unassembled WGS sequence"/>
</dbReference>
<sequence>MRLLKCGIGVFLTSGEVDKTSHTAEKQEYCSVDRERESLRVRVGFLATTAPGPRFPISRDPEMWSSLEEEKRLTSADFFSAEALLP</sequence>
<comment type="caution">
    <text evidence="1">The sequence shown here is derived from an EMBL/GenBank/DDBJ whole genome shotgun (WGS) entry which is preliminary data.</text>
</comment>
<protein>
    <submittedName>
        <fullName evidence="1">Uncharacterized protein</fullName>
    </submittedName>
</protein>
<dbReference type="AlphaFoldDB" id="A0A4U8V0Q1"/>
<reference evidence="1 2" key="1">
    <citation type="journal article" date="2015" name="Genome Biol.">
        <title>Comparative genomics of Steinernema reveals deeply conserved gene regulatory networks.</title>
        <authorList>
            <person name="Dillman A.R."/>
            <person name="Macchietto M."/>
            <person name="Porter C.F."/>
            <person name="Rogers A."/>
            <person name="Williams B."/>
            <person name="Antoshechkin I."/>
            <person name="Lee M.M."/>
            <person name="Goodwin Z."/>
            <person name="Lu X."/>
            <person name="Lewis E.E."/>
            <person name="Goodrich-Blair H."/>
            <person name="Stock S.P."/>
            <person name="Adams B.J."/>
            <person name="Sternberg P.W."/>
            <person name="Mortazavi A."/>
        </authorList>
    </citation>
    <scope>NUCLEOTIDE SEQUENCE [LARGE SCALE GENOMIC DNA]</scope>
    <source>
        <strain evidence="1 2">ALL</strain>
    </source>
</reference>
<accession>A0A4U8V0Q1</accession>
<reference evidence="1 2" key="2">
    <citation type="journal article" date="2019" name="G3 (Bethesda)">
        <title>Hybrid Assembly of the Genome of the Entomopathogenic Nematode Steinernema carpocapsae Identifies the X-Chromosome.</title>
        <authorList>
            <person name="Serra L."/>
            <person name="Macchietto M."/>
            <person name="Macias-Munoz A."/>
            <person name="McGill C.J."/>
            <person name="Rodriguez I.M."/>
            <person name="Rodriguez B."/>
            <person name="Murad R."/>
            <person name="Mortazavi A."/>
        </authorList>
    </citation>
    <scope>NUCLEOTIDE SEQUENCE [LARGE SCALE GENOMIC DNA]</scope>
    <source>
        <strain evidence="1 2">ALL</strain>
    </source>
</reference>
<keyword evidence="2" id="KW-1185">Reference proteome</keyword>